<feature type="compositionally biased region" description="Basic residues" evidence="1">
    <location>
        <begin position="106"/>
        <end position="118"/>
    </location>
</feature>
<evidence type="ECO:0008006" key="4">
    <source>
        <dbReference type="Google" id="ProtNLM"/>
    </source>
</evidence>
<gene>
    <name evidence="2" type="ORF">BMF94_4169</name>
</gene>
<organism evidence="2 3">
    <name type="scientific">Rhodotorula taiwanensis</name>
    <dbReference type="NCBI Taxonomy" id="741276"/>
    <lineage>
        <taxon>Eukaryota</taxon>
        <taxon>Fungi</taxon>
        <taxon>Dikarya</taxon>
        <taxon>Basidiomycota</taxon>
        <taxon>Pucciniomycotina</taxon>
        <taxon>Microbotryomycetes</taxon>
        <taxon>Sporidiobolales</taxon>
        <taxon>Sporidiobolaceae</taxon>
        <taxon>Rhodotorula</taxon>
    </lineage>
</organism>
<dbReference type="EMBL" id="PJQD01000047">
    <property type="protein sequence ID" value="POY72762.1"/>
    <property type="molecule type" value="Genomic_DNA"/>
</dbReference>
<sequence length="671" mass="71637">MPKTRSSGKGKEVPYSSPEPRGPSSSATSRGSTSSRSTRRANSATATASVAATITMGDDFGNFQPVASTSAAQPGDTRRAKRRRDDDWDPTSGTATAAAAPASSRSPKKAHKGGRPIKVKGTASRKLPVANGVPGLSATTAIPAVSSSHAQADLSGSIYAFAGPSKREARDSPSLSPPASYTFAARIASVSAGPTKAKAVRRTPQPVDHLTQLPRELLQHIFSYIAAPLPRRILPPVNAAGGNALAAAPGGVHPQAPPDRNSLVLAARVCRELLPLARAALYRDLVIETRVQAHTLHRTLHANELSREVRHIVANVEAMARTSSQWTGWFVFHSMHSLCGIISACRTLQTLTLYMPSDSAAWTQSLCHSLGSLGDLHTLIKDLHPPESSVEVEDEIGTLEGMPIGWATRKNTATWAVSQLLKPLATLIGLRTLRISGLSSDSSMLPSPPPHNLHLTEVVLVDVNITNMDLMQVLGEAKFLRKFTLWGSSLLSKRGLVHVLRKCPSLVELRVGGSWFGAREDDEKSFPLNDVLPLLRQLKLVHVSGALISPAALEIPSVALDHLFIHACPAWTPSAVHASLSKMSHDPPAVKRLTLPAMEEKRPQSRRRSSGTATTSAPDLGGPASTGNPDVWNETWRFTARKTGEAKGCIVEASMFGDDDDEQLKVSGRAS</sequence>
<feature type="region of interest" description="Disordered" evidence="1">
    <location>
        <begin position="1"/>
        <end position="130"/>
    </location>
</feature>
<dbReference type="SUPFAM" id="SSF52047">
    <property type="entry name" value="RNI-like"/>
    <property type="match status" value="1"/>
</dbReference>
<dbReference type="Proteomes" id="UP000237144">
    <property type="component" value="Unassembled WGS sequence"/>
</dbReference>
<dbReference type="Gene3D" id="1.20.1280.50">
    <property type="match status" value="1"/>
</dbReference>
<proteinExistence type="predicted"/>
<reference evidence="2 3" key="1">
    <citation type="journal article" date="2018" name="Front. Microbiol.">
        <title>Prospects for Fungal Bioremediation of Acidic Radioactive Waste Sites: Characterization and Genome Sequence of Rhodotorula taiwanensis MD1149.</title>
        <authorList>
            <person name="Tkavc R."/>
            <person name="Matrosova V.Y."/>
            <person name="Grichenko O.E."/>
            <person name="Gostincar C."/>
            <person name="Volpe R.P."/>
            <person name="Klimenkova P."/>
            <person name="Gaidamakova E.K."/>
            <person name="Zhou C.E."/>
            <person name="Stewart B.J."/>
            <person name="Lyman M.G."/>
            <person name="Malfatti S.A."/>
            <person name="Rubinfeld B."/>
            <person name="Courtot M."/>
            <person name="Singh J."/>
            <person name="Dalgard C.L."/>
            <person name="Hamilton T."/>
            <person name="Frey K.G."/>
            <person name="Gunde-Cimerman N."/>
            <person name="Dugan L."/>
            <person name="Daly M.J."/>
        </authorList>
    </citation>
    <scope>NUCLEOTIDE SEQUENCE [LARGE SCALE GENOMIC DNA]</scope>
    <source>
        <strain evidence="2 3">MD1149</strain>
    </source>
</reference>
<feature type="region of interest" description="Disordered" evidence="1">
    <location>
        <begin position="587"/>
        <end position="636"/>
    </location>
</feature>
<keyword evidence="3" id="KW-1185">Reference proteome</keyword>
<feature type="compositionally biased region" description="Low complexity" evidence="1">
    <location>
        <begin position="90"/>
        <end position="105"/>
    </location>
</feature>
<evidence type="ECO:0000256" key="1">
    <source>
        <dbReference type="SAM" id="MobiDB-lite"/>
    </source>
</evidence>
<feature type="compositionally biased region" description="Low complexity" evidence="1">
    <location>
        <begin position="24"/>
        <end position="55"/>
    </location>
</feature>
<dbReference type="OrthoDB" id="2535448at2759"/>
<comment type="caution">
    <text evidence="2">The sequence shown here is derived from an EMBL/GenBank/DDBJ whole genome shotgun (WGS) entry which is preliminary data.</text>
</comment>
<name>A0A2S5B7K6_9BASI</name>
<dbReference type="Gene3D" id="3.80.10.10">
    <property type="entry name" value="Ribonuclease Inhibitor"/>
    <property type="match status" value="1"/>
</dbReference>
<accession>A0A2S5B7K6</accession>
<dbReference type="AlphaFoldDB" id="A0A2S5B7K6"/>
<protein>
    <recommendedName>
        <fullName evidence="4">F-box domain-containing protein</fullName>
    </recommendedName>
</protein>
<evidence type="ECO:0000313" key="3">
    <source>
        <dbReference type="Proteomes" id="UP000237144"/>
    </source>
</evidence>
<dbReference type="InterPro" id="IPR032675">
    <property type="entry name" value="LRR_dom_sf"/>
</dbReference>
<evidence type="ECO:0000313" key="2">
    <source>
        <dbReference type="EMBL" id="POY72762.1"/>
    </source>
</evidence>